<organism evidence="6 7">
    <name type="scientific">Paenibacillus agaridevorans</name>
    <dbReference type="NCBI Taxonomy" id="171404"/>
    <lineage>
        <taxon>Bacteria</taxon>
        <taxon>Bacillati</taxon>
        <taxon>Bacillota</taxon>
        <taxon>Bacilli</taxon>
        <taxon>Bacillales</taxon>
        <taxon>Paenibacillaceae</taxon>
        <taxon>Paenibacillus</taxon>
    </lineage>
</organism>
<proteinExistence type="predicted"/>
<protein>
    <recommendedName>
        <fullName evidence="5">HTH tetR-type domain-containing protein</fullName>
    </recommendedName>
</protein>
<dbReference type="SUPFAM" id="SSF46689">
    <property type="entry name" value="Homeodomain-like"/>
    <property type="match status" value="1"/>
</dbReference>
<dbReference type="RefSeq" id="WP_108993309.1">
    <property type="nucleotide sequence ID" value="NZ_BDQX01000163.1"/>
</dbReference>
<dbReference type="AlphaFoldDB" id="A0A2R5EYC0"/>
<evidence type="ECO:0000313" key="6">
    <source>
        <dbReference type="EMBL" id="GBG08344.1"/>
    </source>
</evidence>
<dbReference type="PANTHER" id="PTHR30055:SF234">
    <property type="entry name" value="HTH-TYPE TRANSCRIPTIONAL REGULATOR BETI"/>
    <property type="match status" value="1"/>
</dbReference>
<dbReference type="Gene3D" id="1.10.10.60">
    <property type="entry name" value="Homeodomain-like"/>
    <property type="match status" value="1"/>
</dbReference>
<dbReference type="SUPFAM" id="SSF48498">
    <property type="entry name" value="Tetracyclin repressor-like, C-terminal domain"/>
    <property type="match status" value="1"/>
</dbReference>
<dbReference type="Gene3D" id="1.10.357.10">
    <property type="entry name" value="Tetracycline Repressor, domain 2"/>
    <property type="match status" value="1"/>
</dbReference>
<evidence type="ECO:0000256" key="4">
    <source>
        <dbReference type="PROSITE-ProRule" id="PRU00335"/>
    </source>
</evidence>
<dbReference type="PANTHER" id="PTHR30055">
    <property type="entry name" value="HTH-TYPE TRANSCRIPTIONAL REGULATOR RUTR"/>
    <property type="match status" value="1"/>
</dbReference>
<keyword evidence="7" id="KW-1185">Reference proteome</keyword>
<evidence type="ECO:0000256" key="2">
    <source>
        <dbReference type="ARBA" id="ARBA00023125"/>
    </source>
</evidence>
<evidence type="ECO:0000313" key="7">
    <source>
        <dbReference type="Proteomes" id="UP000245202"/>
    </source>
</evidence>
<name>A0A2R5EYC0_9BACL</name>
<evidence type="ECO:0000259" key="5">
    <source>
        <dbReference type="PROSITE" id="PS50977"/>
    </source>
</evidence>
<dbReference type="GO" id="GO:0003700">
    <property type="term" value="F:DNA-binding transcription factor activity"/>
    <property type="evidence" value="ECO:0007669"/>
    <property type="project" value="TreeGrafter"/>
</dbReference>
<evidence type="ECO:0000256" key="3">
    <source>
        <dbReference type="ARBA" id="ARBA00023163"/>
    </source>
</evidence>
<dbReference type="InterPro" id="IPR036271">
    <property type="entry name" value="Tet_transcr_reg_TetR-rel_C_sf"/>
</dbReference>
<evidence type="ECO:0000256" key="1">
    <source>
        <dbReference type="ARBA" id="ARBA00023015"/>
    </source>
</evidence>
<dbReference type="GO" id="GO:0000976">
    <property type="term" value="F:transcription cis-regulatory region binding"/>
    <property type="evidence" value="ECO:0007669"/>
    <property type="project" value="TreeGrafter"/>
</dbReference>
<dbReference type="EMBL" id="BDQX01000163">
    <property type="protein sequence ID" value="GBG08344.1"/>
    <property type="molecule type" value="Genomic_DNA"/>
</dbReference>
<dbReference type="PROSITE" id="PS50977">
    <property type="entry name" value="HTH_TETR_2"/>
    <property type="match status" value="1"/>
</dbReference>
<dbReference type="InterPro" id="IPR001647">
    <property type="entry name" value="HTH_TetR"/>
</dbReference>
<sequence>MVHKGERTKSVQSERLQQLFLESFELGAGDPVRRKILGHAVEVFSRKGFAGTKIKDIAASAGFSQGYVYSYYKSKEELFAKIVELALNGAGQSVYQACQLPGSPLERLYWLTEAYLAPTSAASGHWRLNLLLATSPEAIPEPVKAMVAERRGEPFKHLVPLIMEGQRLGELMQDDPLMLAIAYYSIVQGIALSRIQTEEGHGLPFPDAEIALRFLVARRD</sequence>
<dbReference type="InterPro" id="IPR009057">
    <property type="entry name" value="Homeodomain-like_sf"/>
</dbReference>
<dbReference type="InterPro" id="IPR050109">
    <property type="entry name" value="HTH-type_TetR-like_transc_reg"/>
</dbReference>
<feature type="DNA-binding region" description="H-T-H motif" evidence="4">
    <location>
        <begin position="53"/>
        <end position="72"/>
    </location>
</feature>
<keyword evidence="3" id="KW-0804">Transcription</keyword>
<comment type="caution">
    <text evidence="6">The sequence shown here is derived from an EMBL/GenBank/DDBJ whole genome shotgun (WGS) entry which is preliminary data.</text>
</comment>
<keyword evidence="1" id="KW-0805">Transcription regulation</keyword>
<dbReference type="Proteomes" id="UP000245202">
    <property type="component" value="Unassembled WGS sequence"/>
</dbReference>
<accession>A0A2R5EYC0</accession>
<keyword evidence="2 4" id="KW-0238">DNA-binding</keyword>
<dbReference type="Pfam" id="PF00440">
    <property type="entry name" value="TetR_N"/>
    <property type="match status" value="1"/>
</dbReference>
<reference evidence="6 7" key="1">
    <citation type="submission" date="2017-08" db="EMBL/GenBank/DDBJ databases">
        <title>Substantial Increase in Enzyme Production by Combined Drug-Resistance Mutations in Paenibacillus agaridevorans.</title>
        <authorList>
            <person name="Tanaka Y."/>
            <person name="Funane K."/>
            <person name="Hosaka T."/>
            <person name="Shiwa Y."/>
            <person name="Fujita N."/>
            <person name="Miyazaki T."/>
            <person name="Yoshikawa H."/>
            <person name="Murakami K."/>
            <person name="Kasahara K."/>
            <person name="Inaoka T."/>
            <person name="Hiraga Y."/>
            <person name="Ochi K."/>
        </authorList>
    </citation>
    <scope>NUCLEOTIDE SEQUENCE [LARGE SCALE GENOMIC DNA]</scope>
    <source>
        <strain evidence="6 7">T-3040</strain>
    </source>
</reference>
<gene>
    <name evidence="6" type="ORF">PAT3040_02924</name>
</gene>
<dbReference type="PRINTS" id="PR00455">
    <property type="entry name" value="HTHTETR"/>
</dbReference>
<feature type="domain" description="HTH tetR-type" evidence="5">
    <location>
        <begin position="30"/>
        <end position="90"/>
    </location>
</feature>